<dbReference type="EMBL" id="JEME01002444">
    <property type="protein sequence ID" value="KYG04275.1"/>
    <property type="molecule type" value="Genomic_DNA"/>
</dbReference>
<comment type="caution">
    <text evidence="1">The sequence shown here is derived from an EMBL/GenBank/DDBJ whole genome shotgun (WGS) entry which is preliminary data.</text>
</comment>
<accession>A0A150THW5</accession>
<proteinExistence type="predicted"/>
<dbReference type="AlphaFoldDB" id="A0A150THW5"/>
<reference evidence="1 2" key="1">
    <citation type="submission" date="2014-02" db="EMBL/GenBank/DDBJ databases">
        <title>The small core and large imbalanced accessory genome model reveals a collaborative survival strategy of Sorangium cellulosum strains in nature.</title>
        <authorList>
            <person name="Han K."/>
            <person name="Peng R."/>
            <person name="Blom J."/>
            <person name="Li Y.-Z."/>
        </authorList>
    </citation>
    <scope>NUCLEOTIDE SEQUENCE [LARGE SCALE GENOMIC DNA]</scope>
    <source>
        <strain evidence="1 2">So0007-03</strain>
    </source>
</reference>
<evidence type="ECO:0000313" key="1">
    <source>
        <dbReference type="EMBL" id="KYG04275.1"/>
    </source>
</evidence>
<evidence type="ECO:0000313" key="2">
    <source>
        <dbReference type="Proteomes" id="UP000075502"/>
    </source>
</evidence>
<organism evidence="1 2">
    <name type="scientific">Sorangium cellulosum</name>
    <name type="common">Polyangium cellulosum</name>
    <dbReference type="NCBI Taxonomy" id="56"/>
    <lineage>
        <taxon>Bacteria</taxon>
        <taxon>Pseudomonadati</taxon>
        <taxon>Myxococcota</taxon>
        <taxon>Polyangia</taxon>
        <taxon>Polyangiales</taxon>
        <taxon>Polyangiaceae</taxon>
        <taxon>Sorangium</taxon>
    </lineage>
</organism>
<dbReference type="Proteomes" id="UP000075502">
    <property type="component" value="Unassembled WGS sequence"/>
</dbReference>
<gene>
    <name evidence="1" type="ORF">BE21_47735</name>
</gene>
<name>A0A150THW5_SORCE</name>
<sequence length="96" mass="10626">MVDWTAAEVEVGHDGRRANFQEIRSLPTEAQRALIERIVRELGGTRSEPAGLANPPDDPFLGLLADEPELADEIHQVAIMSRHQGREAFNGDENHS</sequence>
<protein>
    <submittedName>
        <fullName evidence="1">Uncharacterized protein</fullName>
    </submittedName>
</protein>